<keyword evidence="2" id="KW-0479">Metal-binding</keyword>
<keyword evidence="1" id="KW-0645">Protease</keyword>
<dbReference type="RefSeq" id="WP_103224381.1">
    <property type="nucleotide sequence ID" value="NZ_PPCN01000010.1"/>
</dbReference>
<keyword evidence="6" id="KW-1185">Reference proteome</keyword>
<dbReference type="Gene3D" id="3.30.70.360">
    <property type="match status" value="1"/>
</dbReference>
<dbReference type="PANTHER" id="PTHR43270">
    <property type="entry name" value="BETA-ALA-HIS DIPEPTIDASE"/>
    <property type="match status" value="1"/>
</dbReference>
<reference evidence="5 6" key="1">
    <citation type="submission" date="2018-01" db="EMBL/GenBank/DDBJ databases">
        <title>Genomic Encyclopedia of Archaeal and Bacterial Type Strains, Phase II (KMG-II): from individual species to whole genera.</title>
        <authorList>
            <person name="Goeker M."/>
        </authorList>
    </citation>
    <scope>NUCLEOTIDE SEQUENCE [LARGE SCALE GENOMIC DNA]</scope>
    <source>
        <strain evidence="5 6">DSM 17023</strain>
    </source>
</reference>
<dbReference type="AlphaFoldDB" id="A0A2S3UNG6"/>
<evidence type="ECO:0000256" key="3">
    <source>
        <dbReference type="ARBA" id="ARBA00022801"/>
    </source>
</evidence>
<dbReference type="PANTHER" id="PTHR43270:SF12">
    <property type="entry name" value="SUCCINYL-DIAMINOPIMELATE DESUCCINYLASE"/>
    <property type="match status" value="1"/>
</dbReference>
<dbReference type="InterPro" id="IPR002933">
    <property type="entry name" value="Peptidase_M20"/>
</dbReference>
<dbReference type="OrthoDB" id="9761532at2"/>
<evidence type="ECO:0000256" key="2">
    <source>
        <dbReference type="ARBA" id="ARBA00022723"/>
    </source>
</evidence>
<proteinExistence type="predicted"/>
<keyword evidence="3" id="KW-0378">Hydrolase</keyword>
<evidence type="ECO:0000259" key="4">
    <source>
        <dbReference type="Pfam" id="PF07687"/>
    </source>
</evidence>
<feature type="domain" description="Peptidase M20 dimerisation" evidence="4">
    <location>
        <begin position="200"/>
        <end position="356"/>
    </location>
</feature>
<dbReference type="GO" id="GO:0046872">
    <property type="term" value="F:metal ion binding"/>
    <property type="evidence" value="ECO:0007669"/>
    <property type="project" value="UniProtKB-KW"/>
</dbReference>
<sequence length="466" mass="50085">MSKLDAILEQVDTNMSASVDKLVHFLTFPSVSSQPEGKEGILACSDWLKSELGKLGFDVQVVETAGHPLVMARTGSDSGGVKALFYGHYDVQPAEPLDAWITPPFQPAIRDEDGLKRIYARGASDSKSQVWSVLEAFRAWKETAGDLPIDAIILLEGEEETGSPSLPEFVEIHRDALSCDVAFISDSDMWSPARPAITTHLKGLLHEKVTIHAPNGDLHSGHFGNVAVNPVRVLARILASIHDDRGRVTINGFYDGVEPVSPALRDQWQALDITEALSGVSVAGGPDEGGGYGPIELMWGRPGIDFNGLVGGNTGPGERSVLPGSASARLSFRLVGRQRPEDVRAKFRSFVEAGLPVGCRVEFEGCGGSSAVSVNDAGPYVAATARALDCEWAQPTLIKGTGGTIPLIELLTNSLNVDCIVTGFILADDAIHAPNERYDVERLRKGIRSWVRILSELANFKRGSNE</sequence>
<evidence type="ECO:0000313" key="6">
    <source>
        <dbReference type="Proteomes" id="UP000236959"/>
    </source>
</evidence>
<dbReference type="GO" id="GO:0006508">
    <property type="term" value="P:proteolysis"/>
    <property type="evidence" value="ECO:0007669"/>
    <property type="project" value="UniProtKB-KW"/>
</dbReference>
<comment type="caution">
    <text evidence="5">The sequence shown here is derived from an EMBL/GenBank/DDBJ whole genome shotgun (WGS) entry which is preliminary data.</text>
</comment>
<gene>
    <name evidence="5" type="ORF">CLV41_110107</name>
</gene>
<protein>
    <submittedName>
        <fullName evidence="5">Acetylornithine deacetylase/succinyl-diaminopimelate desuccinylase-like protein</fullName>
    </submittedName>
</protein>
<dbReference type="NCBIfam" id="NF006579">
    <property type="entry name" value="PRK09104.1"/>
    <property type="match status" value="1"/>
</dbReference>
<dbReference type="EMBL" id="PPCN01000010">
    <property type="protein sequence ID" value="POF29103.1"/>
    <property type="molecule type" value="Genomic_DNA"/>
</dbReference>
<dbReference type="Pfam" id="PF07687">
    <property type="entry name" value="M20_dimer"/>
    <property type="match status" value="1"/>
</dbReference>
<evidence type="ECO:0000313" key="5">
    <source>
        <dbReference type="EMBL" id="POF29103.1"/>
    </source>
</evidence>
<evidence type="ECO:0000256" key="1">
    <source>
        <dbReference type="ARBA" id="ARBA00022670"/>
    </source>
</evidence>
<dbReference type="InterPro" id="IPR051458">
    <property type="entry name" value="Cyt/Met_Dipeptidase"/>
</dbReference>
<dbReference type="GO" id="GO:0008233">
    <property type="term" value="F:peptidase activity"/>
    <property type="evidence" value="ECO:0007669"/>
    <property type="project" value="UniProtKB-KW"/>
</dbReference>
<organism evidence="5 6">
    <name type="scientific">Roseibium marinum</name>
    <dbReference type="NCBI Taxonomy" id="281252"/>
    <lineage>
        <taxon>Bacteria</taxon>
        <taxon>Pseudomonadati</taxon>
        <taxon>Pseudomonadota</taxon>
        <taxon>Alphaproteobacteria</taxon>
        <taxon>Hyphomicrobiales</taxon>
        <taxon>Stappiaceae</taxon>
        <taxon>Roseibium</taxon>
    </lineage>
</organism>
<dbReference type="SUPFAM" id="SSF53187">
    <property type="entry name" value="Zn-dependent exopeptidases"/>
    <property type="match status" value="1"/>
</dbReference>
<dbReference type="Pfam" id="PF01546">
    <property type="entry name" value="Peptidase_M20"/>
    <property type="match status" value="1"/>
</dbReference>
<dbReference type="InterPro" id="IPR011650">
    <property type="entry name" value="Peptidase_M20_dimer"/>
</dbReference>
<dbReference type="Gene3D" id="3.40.630.10">
    <property type="entry name" value="Zn peptidases"/>
    <property type="match status" value="1"/>
</dbReference>
<accession>A0A2S3UNG6</accession>
<dbReference type="Proteomes" id="UP000236959">
    <property type="component" value="Unassembled WGS sequence"/>
</dbReference>
<name>A0A2S3UNG6_9HYPH</name>